<reference evidence="9 10" key="2">
    <citation type="submission" date="2016-05" db="EMBL/GenBank/DDBJ databases">
        <title>Lineage-specific infection strategies underlie the spectrum of fungal disease in amphibians.</title>
        <authorList>
            <person name="Cuomo C.A."/>
            <person name="Farrer R.A."/>
            <person name="James T."/>
            <person name="Longcore J."/>
            <person name="Birren B."/>
        </authorList>
    </citation>
    <scope>NUCLEOTIDE SEQUENCE [LARGE SCALE GENOMIC DNA]</scope>
    <source>
        <strain evidence="9 10">JEL423</strain>
    </source>
</reference>
<dbReference type="SUPFAM" id="SSF51695">
    <property type="entry name" value="PLC-like phosphodiesterases"/>
    <property type="match status" value="1"/>
</dbReference>
<keyword evidence="6" id="KW-0443">Lipid metabolism</keyword>
<evidence type="ECO:0000313" key="9">
    <source>
        <dbReference type="EMBL" id="OAJ38347.1"/>
    </source>
</evidence>
<reference evidence="9 10" key="1">
    <citation type="submission" date="2006-10" db="EMBL/GenBank/DDBJ databases">
        <title>The Genome Sequence of Batrachochytrium dendrobatidis JEL423.</title>
        <authorList>
            <consortium name="The Broad Institute Genome Sequencing Platform"/>
            <person name="Birren B."/>
            <person name="Lander E."/>
            <person name="Galagan J."/>
            <person name="Cuomo C."/>
            <person name="Devon K."/>
            <person name="Jaffe D."/>
            <person name="Butler J."/>
            <person name="Alvarez P."/>
            <person name="Gnerre S."/>
            <person name="Grabherr M."/>
            <person name="Kleber M."/>
            <person name="Mauceli E."/>
            <person name="Brockman W."/>
            <person name="Young S."/>
            <person name="LaButti K."/>
            <person name="Sykes S."/>
            <person name="DeCaprio D."/>
            <person name="Crawford M."/>
            <person name="Koehrsen M."/>
            <person name="Engels R."/>
            <person name="Montgomery P."/>
            <person name="Pearson M."/>
            <person name="Howarth C."/>
            <person name="Larson L."/>
            <person name="White J."/>
            <person name="O'Leary S."/>
            <person name="Kodira C."/>
            <person name="Zeng Q."/>
            <person name="Yandava C."/>
            <person name="Alvarado L."/>
            <person name="Longcore J."/>
            <person name="James T."/>
        </authorList>
    </citation>
    <scope>NUCLEOTIDE SEQUENCE [LARGE SCALE GENOMIC DNA]</scope>
    <source>
        <strain evidence="9 10">JEL423</strain>
    </source>
</reference>
<gene>
    <name evidence="9" type="ORF">BDEG_22291</name>
</gene>
<dbReference type="PANTHER" id="PTHR42758">
    <property type="entry name" value="PHOSPHATIDYLGLYCEROL PHOSPHOLIPASE C"/>
    <property type="match status" value="1"/>
</dbReference>
<sequence length="337" mass="38901">MQHFLSVHYISKSTKTIIQSNLVHLCHMLSPTTATYKRSSHNKSAVYPVEERKMPYGSVSRPFLGLPFRHRLMSHRGGSLEHVENTMPAFRYSAKIQADMMELDVQYTKDHQVVIFHDLYLDRLCGSEFKGKKISDYNLKDLPPLLIPNKLAHLPQVVQDPESRRIPLLQDLLTEFPTYPMQIDVKDSPKELVFKVAHLLQSHNRIDKTVWGSFLYEQSKYCATATPFSSQIPRFFCAWRFLQTYFMYHVGLLGWMSIPERALIMPNYYMLMSKGYMKAIQARGVSVIMFGTKDGALNTELEWEQARDVGVNGICSDSPTKLIEWLESNPLRSMLQA</sequence>
<keyword evidence="4" id="KW-0378">Hydrolase</keyword>
<keyword evidence="5" id="KW-1133">Transmembrane helix</keyword>
<dbReference type="Gene3D" id="3.20.20.190">
    <property type="entry name" value="Phosphatidylinositol (PI) phosphodiesterase"/>
    <property type="match status" value="1"/>
</dbReference>
<keyword evidence="7" id="KW-0472">Membrane</keyword>
<dbReference type="OrthoDB" id="1058301at2759"/>
<evidence type="ECO:0000256" key="1">
    <source>
        <dbReference type="ARBA" id="ARBA00004370"/>
    </source>
</evidence>
<dbReference type="Pfam" id="PF03009">
    <property type="entry name" value="GDPD"/>
    <property type="match status" value="1"/>
</dbReference>
<dbReference type="eggNOG" id="KOG2258">
    <property type="taxonomic scope" value="Eukaryota"/>
</dbReference>
<evidence type="ECO:0000256" key="7">
    <source>
        <dbReference type="ARBA" id="ARBA00023136"/>
    </source>
</evidence>
<dbReference type="PANTHER" id="PTHR42758:SF2">
    <property type="entry name" value="PHOSPHATIDYLGLYCEROL PHOSPHOLIPASE C"/>
    <property type="match status" value="1"/>
</dbReference>
<comment type="similarity">
    <text evidence="2">Belongs to the glycerophosphoryl diester phosphodiesterase family.</text>
</comment>
<dbReference type="STRING" id="403673.A0A177WE06"/>
<evidence type="ECO:0000256" key="6">
    <source>
        <dbReference type="ARBA" id="ARBA00023098"/>
    </source>
</evidence>
<evidence type="ECO:0000256" key="4">
    <source>
        <dbReference type="ARBA" id="ARBA00022801"/>
    </source>
</evidence>
<feature type="domain" description="GP-PDE" evidence="8">
    <location>
        <begin position="70"/>
        <end position="326"/>
    </location>
</feature>
<dbReference type="GO" id="GO:0034479">
    <property type="term" value="F:phosphatidylglycerol phospholipase C activity"/>
    <property type="evidence" value="ECO:0007669"/>
    <property type="project" value="TreeGrafter"/>
</dbReference>
<evidence type="ECO:0000313" key="10">
    <source>
        <dbReference type="Proteomes" id="UP000077115"/>
    </source>
</evidence>
<dbReference type="InterPro" id="IPR052271">
    <property type="entry name" value="GDPD-Related"/>
</dbReference>
<accession>A0A177WE06</accession>
<evidence type="ECO:0000256" key="5">
    <source>
        <dbReference type="ARBA" id="ARBA00022989"/>
    </source>
</evidence>
<dbReference type="GO" id="GO:0005737">
    <property type="term" value="C:cytoplasm"/>
    <property type="evidence" value="ECO:0007669"/>
    <property type="project" value="UniProtKB-ARBA"/>
</dbReference>
<organism evidence="9 10">
    <name type="scientific">Batrachochytrium dendrobatidis (strain JEL423)</name>
    <dbReference type="NCBI Taxonomy" id="403673"/>
    <lineage>
        <taxon>Eukaryota</taxon>
        <taxon>Fungi</taxon>
        <taxon>Fungi incertae sedis</taxon>
        <taxon>Chytridiomycota</taxon>
        <taxon>Chytridiomycota incertae sedis</taxon>
        <taxon>Chytridiomycetes</taxon>
        <taxon>Rhizophydiales</taxon>
        <taxon>Rhizophydiales incertae sedis</taxon>
        <taxon>Batrachochytrium</taxon>
    </lineage>
</organism>
<name>A0A177WE06_BATDL</name>
<evidence type="ECO:0000256" key="2">
    <source>
        <dbReference type="ARBA" id="ARBA00007277"/>
    </source>
</evidence>
<dbReference type="AlphaFoldDB" id="A0A177WE06"/>
<dbReference type="PROSITE" id="PS51704">
    <property type="entry name" value="GP_PDE"/>
    <property type="match status" value="1"/>
</dbReference>
<dbReference type="InterPro" id="IPR017946">
    <property type="entry name" value="PLC-like_Pdiesterase_TIM-brl"/>
</dbReference>
<comment type="subcellular location">
    <subcellularLocation>
        <location evidence="1">Membrane</location>
    </subcellularLocation>
</comment>
<evidence type="ECO:0000256" key="3">
    <source>
        <dbReference type="ARBA" id="ARBA00022692"/>
    </source>
</evidence>
<keyword evidence="3" id="KW-0812">Transmembrane</keyword>
<dbReference type="GO" id="GO:0046475">
    <property type="term" value="P:glycerophospholipid catabolic process"/>
    <property type="evidence" value="ECO:0007669"/>
    <property type="project" value="TreeGrafter"/>
</dbReference>
<protein>
    <recommendedName>
        <fullName evidence="8">GP-PDE domain-containing protein</fullName>
    </recommendedName>
</protein>
<evidence type="ECO:0000259" key="8">
    <source>
        <dbReference type="PROSITE" id="PS51704"/>
    </source>
</evidence>
<dbReference type="EMBL" id="DS022301">
    <property type="protein sequence ID" value="OAJ38347.1"/>
    <property type="molecule type" value="Genomic_DNA"/>
</dbReference>
<dbReference type="GO" id="GO:0016020">
    <property type="term" value="C:membrane"/>
    <property type="evidence" value="ECO:0007669"/>
    <property type="project" value="UniProtKB-SubCell"/>
</dbReference>
<dbReference type="InterPro" id="IPR030395">
    <property type="entry name" value="GP_PDE_dom"/>
</dbReference>
<dbReference type="Proteomes" id="UP000077115">
    <property type="component" value="Unassembled WGS sequence"/>
</dbReference>
<dbReference type="VEuPathDB" id="FungiDB:BDEG_22291"/>
<proteinExistence type="inferred from homology"/>